<dbReference type="PANTHER" id="PTHR16186">
    <property type="entry name" value="SIGNAL-TRANSDUCING ADAPTOR PROTEIN-RELATED"/>
    <property type="match status" value="1"/>
</dbReference>
<evidence type="ECO:0000256" key="6">
    <source>
        <dbReference type="ARBA" id="ARBA00022583"/>
    </source>
</evidence>
<evidence type="ECO:0000256" key="3">
    <source>
        <dbReference type="ARBA" id="ARBA00006697"/>
    </source>
</evidence>
<sequence>MSVAGLKKQFYKASQLVSEKVGGAEGTKLDEDFKEMEKKVDLTSKAVSEVLIKTIEYLQPNPASRAKLSMLNTVSKIRGQVKNPGYPQPEGLLGESMIRFGKELGEDSKFGDALLDAGESMKRLAEVKDSLDIEVKQNFIDPLQNLCDKDLKEIQHHLKKLEGRRLDFDYKKKRQGKIPEEELRQALEKFEESKEVAETSMHNLLETDIEQVSQLSALVDAQLDYHRQAVQILDELTDKLKERMREASSRPKREYKPRPRETYDFGDADQSNGGFSCNVPSKVPVSSSFRSDKPARTPSNRSSHLDQPCCKALYDFDPENDGELGFREGDIITLTNQIDENWFSLVQPKVSWRSGVVRGTGKRKKARTTTSGRSFSHLAAKTWNTLPTHLHQTKDLLTFRKLLKTGCSSSSSTFPPLSTLRTSQVYKKFWSGLQGSALYFYNHHKDTQYVDVINLDQFVSMLDDNSSCKIATEAKLTLKLRDRTIHLKFDSMEHREMWKGFIVTVTELKVPEGLSLLPGPRHMMSEVLQKEQRRRAELELEYDVAKDEELPPCFYKVSRMEAEDMLNTHPERGNFILRPKQDGNGISVSTCQECNGVKLMRHYAVSQNRGVYIIEVDQMVRCKTLFEVMNYFVEKTSRALVPYCMETDYEDTLKFIPINEDNGAGIVKNTAGGSLSGPRGLSQQDSRGATRPQFNSWDPPPIPSVPPPDEEEEDGEDKKGDREEEDAQFYINGDVVKNLSGDHGTLPRTQTKLPPTPAAQPVQTAEESFSARRYSIDTQEGRNVSRIPPPLPKQALVPKGRGCEIRRSSNGKESDLPPQPLPRQHYLPNVEKKPTARRSSEGQAGDVPRNSATRQQCFPTSSANGIEEELKRALQLRYNQC</sequence>
<dbReference type="Gene3D" id="3.30.505.10">
    <property type="entry name" value="SH2 domain"/>
    <property type="match status" value="1"/>
</dbReference>
<dbReference type="GO" id="GO:0006897">
    <property type="term" value="P:endocytosis"/>
    <property type="evidence" value="ECO:0007669"/>
    <property type="project" value="UniProtKB-KW"/>
</dbReference>
<evidence type="ECO:0000256" key="12">
    <source>
        <dbReference type="SAM" id="MobiDB-lite"/>
    </source>
</evidence>
<feature type="compositionally biased region" description="Basic and acidic residues" evidence="12">
    <location>
        <begin position="243"/>
        <end position="263"/>
    </location>
</feature>
<keyword evidence="9" id="KW-0472">Membrane</keyword>
<name>A0AAV7L498_PLEWA</name>
<dbReference type="InterPro" id="IPR011993">
    <property type="entry name" value="PH-like_dom_sf"/>
</dbReference>
<evidence type="ECO:0000256" key="9">
    <source>
        <dbReference type="ARBA" id="ARBA00023136"/>
    </source>
</evidence>
<dbReference type="SMART" id="SM00721">
    <property type="entry name" value="BAR"/>
    <property type="match status" value="1"/>
</dbReference>
<protein>
    <submittedName>
        <fullName evidence="15">Uncharacterized protein</fullName>
    </submittedName>
</protein>
<dbReference type="GO" id="GO:0035591">
    <property type="term" value="F:signaling adaptor activity"/>
    <property type="evidence" value="ECO:0007669"/>
    <property type="project" value="InterPro"/>
</dbReference>
<dbReference type="EMBL" id="JANPWB010000016">
    <property type="protein sequence ID" value="KAJ1085240.1"/>
    <property type="molecule type" value="Genomic_DNA"/>
</dbReference>
<feature type="compositionally biased region" description="Polar residues" evidence="12">
    <location>
        <begin position="850"/>
        <end position="864"/>
    </location>
</feature>
<evidence type="ECO:0000256" key="10">
    <source>
        <dbReference type="PROSITE-ProRule" id="PRU00192"/>
    </source>
</evidence>
<dbReference type="Pfam" id="PF00018">
    <property type="entry name" value="SH3_1"/>
    <property type="match status" value="1"/>
</dbReference>
<evidence type="ECO:0000259" key="13">
    <source>
        <dbReference type="PROSITE" id="PS50002"/>
    </source>
</evidence>
<dbReference type="PANTHER" id="PTHR16186:SF11">
    <property type="entry name" value="SIGNAL-TRANSDUCING ADAPTOR PROTEIN 2"/>
    <property type="match status" value="1"/>
</dbReference>
<feature type="domain" description="SH3" evidence="13">
    <location>
        <begin position="305"/>
        <end position="367"/>
    </location>
</feature>
<feature type="domain" description="BAR" evidence="14">
    <location>
        <begin position="18"/>
        <end position="249"/>
    </location>
</feature>
<evidence type="ECO:0000313" key="16">
    <source>
        <dbReference type="Proteomes" id="UP001066276"/>
    </source>
</evidence>
<dbReference type="InterPro" id="IPR027267">
    <property type="entry name" value="AH/BAR_dom_sf"/>
</dbReference>
<feature type="compositionally biased region" description="Basic and acidic residues" evidence="12">
    <location>
        <begin position="830"/>
        <end position="840"/>
    </location>
</feature>
<evidence type="ECO:0000259" key="14">
    <source>
        <dbReference type="PROSITE" id="PS51021"/>
    </source>
</evidence>
<keyword evidence="8 11" id="KW-0175">Coiled coil</keyword>
<dbReference type="AlphaFoldDB" id="A0AAV7L498"/>
<dbReference type="SMART" id="SM00252">
    <property type="entry name" value="SH2"/>
    <property type="match status" value="1"/>
</dbReference>
<dbReference type="InterPro" id="IPR036028">
    <property type="entry name" value="SH3-like_dom_sf"/>
</dbReference>
<comment type="caution">
    <text evidence="15">The sequence shown here is derived from an EMBL/GenBank/DDBJ whole genome shotgun (WGS) entry which is preliminary data.</text>
</comment>
<dbReference type="SMART" id="SM00326">
    <property type="entry name" value="SH3"/>
    <property type="match status" value="1"/>
</dbReference>
<proteinExistence type="inferred from homology"/>
<gene>
    <name evidence="15" type="ORF">NDU88_005373</name>
</gene>
<keyword evidence="5" id="KW-0963">Cytoplasm</keyword>
<dbReference type="InterPro" id="IPR004148">
    <property type="entry name" value="BAR_dom"/>
</dbReference>
<dbReference type="SUPFAM" id="SSF55550">
    <property type="entry name" value="SH2 domain"/>
    <property type="match status" value="1"/>
</dbReference>
<feature type="region of interest" description="Disordered" evidence="12">
    <location>
        <begin position="669"/>
        <end position="865"/>
    </location>
</feature>
<evidence type="ECO:0000256" key="7">
    <source>
        <dbReference type="ARBA" id="ARBA00022999"/>
    </source>
</evidence>
<feature type="coiled-coil region" evidence="11">
    <location>
        <begin position="521"/>
        <end position="548"/>
    </location>
</feature>
<keyword evidence="16" id="KW-1185">Reference proteome</keyword>
<keyword evidence="7" id="KW-0727">SH2 domain</keyword>
<dbReference type="Pfam" id="PF00017">
    <property type="entry name" value="SH2"/>
    <property type="match status" value="1"/>
</dbReference>
<accession>A0AAV7L498</accession>
<dbReference type="SUPFAM" id="SSF50044">
    <property type="entry name" value="SH3-domain"/>
    <property type="match status" value="1"/>
</dbReference>
<dbReference type="GO" id="GO:0016020">
    <property type="term" value="C:membrane"/>
    <property type="evidence" value="ECO:0007669"/>
    <property type="project" value="UniProtKB-SubCell"/>
</dbReference>
<evidence type="ECO:0000256" key="1">
    <source>
        <dbReference type="ARBA" id="ARBA00004170"/>
    </source>
</evidence>
<keyword evidence="6" id="KW-0254">Endocytosis</keyword>
<evidence type="ECO:0000256" key="11">
    <source>
        <dbReference type="SAM" id="Coils"/>
    </source>
</evidence>
<dbReference type="FunFam" id="1.20.1270.60:FF:000021">
    <property type="entry name" value="Endophilin-A2 isoform 1"/>
    <property type="match status" value="1"/>
</dbReference>
<dbReference type="Pfam" id="PF03114">
    <property type="entry name" value="BAR"/>
    <property type="match status" value="1"/>
</dbReference>
<reference evidence="15" key="1">
    <citation type="journal article" date="2022" name="bioRxiv">
        <title>Sequencing and chromosome-scale assembly of the giantPleurodeles waltlgenome.</title>
        <authorList>
            <person name="Brown T."/>
            <person name="Elewa A."/>
            <person name="Iarovenko S."/>
            <person name="Subramanian E."/>
            <person name="Araus A.J."/>
            <person name="Petzold A."/>
            <person name="Susuki M."/>
            <person name="Suzuki K.-i.T."/>
            <person name="Hayashi T."/>
            <person name="Toyoda A."/>
            <person name="Oliveira C."/>
            <person name="Osipova E."/>
            <person name="Leigh N.D."/>
            <person name="Simon A."/>
            <person name="Yun M.H."/>
        </authorList>
    </citation>
    <scope>NUCLEOTIDE SEQUENCE</scope>
    <source>
        <strain evidence="15">20211129_DDA</strain>
        <tissue evidence="15">Liver</tissue>
    </source>
</reference>
<dbReference type="InterPro" id="IPR001452">
    <property type="entry name" value="SH3_domain"/>
</dbReference>
<evidence type="ECO:0000313" key="15">
    <source>
        <dbReference type="EMBL" id="KAJ1085240.1"/>
    </source>
</evidence>
<comment type="subcellular location">
    <subcellularLocation>
        <location evidence="2">Cytoplasm</location>
    </subcellularLocation>
    <subcellularLocation>
        <location evidence="1">Membrane</location>
        <topology evidence="1">Peripheral membrane protein</topology>
    </subcellularLocation>
</comment>
<comment type="similarity">
    <text evidence="3">Belongs to the endophilin family.</text>
</comment>
<evidence type="ECO:0000256" key="8">
    <source>
        <dbReference type="ARBA" id="ARBA00023054"/>
    </source>
</evidence>
<dbReference type="Gene3D" id="2.30.29.30">
    <property type="entry name" value="Pleckstrin-homology domain (PH domain)/Phosphotyrosine-binding domain (PTB)"/>
    <property type="match status" value="1"/>
</dbReference>
<dbReference type="SUPFAM" id="SSF50729">
    <property type="entry name" value="PH domain-like"/>
    <property type="match status" value="1"/>
</dbReference>
<dbReference type="InterPro" id="IPR039111">
    <property type="entry name" value="STAP1/STAP2"/>
</dbReference>
<evidence type="ECO:0000256" key="2">
    <source>
        <dbReference type="ARBA" id="ARBA00004496"/>
    </source>
</evidence>
<dbReference type="InterPro" id="IPR036860">
    <property type="entry name" value="SH2_dom_sf"/>
</dbReference>
<dbReference type="Gene3D" id="1.20.1270.60">
    <property type="entry name" value="Arfaptin homology (AH) domain/BAR domain"/>
    <property type="match status" value="1"/>
</dbReference>
<dbReference type="PROSITE" id="PS51021">
    <property type="entry name" value="BAR"/>
    <property type="match status" value="1"/>
</dbReference>
<dbReference type="CDD" id="cd07592">
    <property type="entry name" value="BAR_Endophilin_A"/>
    <property type="match status" value="1"/>
</dbReference>
<feature type="compositionally biased region" description="Pro residues" evidence="12">
    <location>
        <begin position="698"/>
        <end position="707"/>
    </location>
</feature>
<dbReference type="InterPro" id="IPR000980">
    <property type="entry name" value="SH2"/>
</dbReference>
<feature type="compositionally biased region" description="Polar residues" evidence="12">
    <location>
        <begin position="681"/>
        <end position="696"/>
    </location>
</feature>
<feature type="compositionally biased region" description="Basic and acidic residues" evidence="12">
    <location>
        <begin position="801"/>
        <end position="815"/>
    </location>
</feature>
<dbReference type="SUPFAM" id="SSF103657">
    <property type="entry name" value="BAR/IMD domain-like"/>
    <property type="match status" value="1"/>
</dbReference>
<dbReference type="Proteomes" id="UP001066276">
    <property type="component" value="Chromosome 12"/>
</dbReference>
<feature type="region of interest" description="Disordered" evidence="12">
    <location>
        <begin position="243"/>
        <end position="304"/>
    </location>
</feature>
<dbReference type="PROSITE" id="PS50002">
    <property type="entry name" value="SH3"/>
    <property type="match status" value="1"/>
</dbReference>
<feature type="compositionally biased region" description="Polar residues" evidence="12">
    <location>
        <begin position="269"/>
        <end position="289"/>
    </location>
</feature>
<dbReference type="GO" id="GO:0005737">
    <property type="term" value="C:cytoplasm"/>
    <property type="evidence" value="ECO:0007669"/>
    <property type="project" value="UniProtKB-SubCell"/>
</dbReference>
<evidence type="ECO:0000256" key="4">
    <source>
        <dbReference type="ARBA" id="ARBA00022443"/>
    </source>
</evidence>
<evidence type="ECO:0000256" key="5">
    <source>
        <dbReference type="ARBA" id="ARBA00022490"/>
    </source>
</evidence>
<dbReference type="Gene3D" id="2.30.30.40">
    <property type="entry name" value="SH3 Domains"/>
    <property type="match status" value="1"/>
</dbReference>
<keyword evidence="4 10" id="KW-0728">SH3 domain</keyword>
<organism evidence="15 16">
    <name type="scientific">Pleurodeles waltl</name>
    <name type="common">Iberian ribbed newt</name>
    <dbReference type="NCBI Taxonomy" id="8319"/>
    <lineage>
        <taxon>Eukaryota</taxon>
        <taxon>Metazoa</taxon>
        <taxon>Chordata</taxon>
        <taxon>Craniata</taxon>
        <taxon>Vertebrata</taxon>
        <taxon>Euteleostomi</taxon>
        <taxon>Amphibia</taxon>
        <taxon>Batrachia</taxon>
        <taxon>Caudata</taxon>
        <taxon>Salamandroidea</taxon>
        <taxon>Salamandridae</taxon>
        <taxon>Pleurodelinae</taxon>
        <taxon>Pleurodeles</taxon>
    </lineage>
</organism>